<comment type="caution">
    <text evidence="1">The sequence shown here is derived from an EMBL/GenBank/DDBJ whole genome shotgun (WGS) entry which is preliminary data.</text>
</comment>
<organism evidence="1 2">
    <name type="scientific">Gymnopilus dilepis</name>
    <dbReference type="NCBI Taxonomy" id="231916"/>
    <lineage>
        <taxon>Eukaryota</taxon>
        <taxon>Fungi</taxon>
        <taxon>Dikarya</taxon>
        <taxon>Basidiomycota</taxon>
        <taxon>Agaricomycotina</taxon>
        <taxon>Agaricomycetes</taxon>
        <taxon>Agaricomycetidae</taxon>
        <taxon>Agaricales</taxon>
        <taxon>Agaricineae</taxon>
        <taxon>Hymenogastraceae</taxon>
        <taxon>Gymnopilus</taxon>
    </lineage>
</organism>
<keyword evidence="2" id="KW-1185">Reference proteome</keyword>
<dbReference type="InParanoid" id="A0A409Y1D6"/>
<dbReference type="EMBL" id="NHYE01001318">
    <property type="protein sequence ID" value="PPQ96864.1"/>
    <property type="molecule type" value="Genomic_DNA"/>
</dbReference>
<protein>
    <submittedName>
        <fullName evidence="1">Uncharacterized protein</fullName>
    </submittedName>
</protein>
<evidence type="ECO:0000313" key="1">
    <source>
        <dbReference type="EMBL" id="PPQ96864.1"/>
    </source>
</evidence>
<dbReference type="AlphaFoldDB" id="A0A409Y1D6"/>
<gene>
    <name evidence="1" type="ORF">CVT26_006051</name>
</gene>
<name>A0A409Y1D6_9AGAR</name>
<sequence>MCGSCDCVPPKPDINNSSLMYTGKARRQLDEELKAAGIEWKALVKELQDLWSDRQFLDLDNFGLWLVQTPTQLQPRQFMLTREGRPGSNDPPRIIHVAEADSPIKEKICPWRWRADGTPIEYIVTRNCIPPPSANFFERFQAIMKRREEACITLLGVGFDFTRSRSGADEVNVRRSHEDSVLPGAWAIRPESRPEDGIGFWWRMNNTKVNGQIIEDATDVTQCNCCHVSGEHCSTGYLSNATDLLGLIPF</sequence>
<reference evidence="1 2" key="1">
    <citation type="journal article" date="2018" name="Evol. Lett.">
        <title>Horizontal gene cluster transfer increased hallucinogenic mushroom diversity.</title>
        <authorList>
            <person name="Reynolds H.T."/>
            <person name="Vijayakumar V."/>
            <person name="Gluck-Thaler E."/>
            <person name="Korotkin H.B."/>
            <person name="Matheny P.B."/>
            <person name="Slot J.C."/>
        </authorList>
    </citation>
    <scope>NUCLEOTIDE SEQUENCE [LARGE SCALE GENOMIC DNA]</scope>
    <source>
        <strain evidence="1 2">SRW20</strain>
    </source>
</reference>
<proteinExistence type="predicted"/>
<evidence type="ECO:0000313" key="2">
    <source>
        <dbReference type="Proteomes" id="UP000284706"/>
    </source>
</evidence>
<dbReference type="Proteomes" id="UP000284706">
    <property type="component" value="Unassembled WGS sequence"/>
</dbReference>
<accession>A0A409Y1D6</accession>